<dbReference type="AlphaFoldDB" id="A0A4D4JGG6"/>
<keyword evidence="2" id="KW-1133">Transmembrane helix</keyword>
<dbReference type="EMBL" id="BJFL01000044">
    <property type="protein sequence ID" value="GDY33506.1"/>
    <property type="molecule type" value="Genomic_DNA"/>
</dbReference>
<accession>A0A4D4JGG6</accession>
<evidence type="ECO:0000256" key="1">
    <source>
        <dbReference type="SAM" id="MobiDB-lite"/>
    </source>
</evidence>
<reference evidence="4" key="1">
    <citation type="submission" date="2019-04" db="EMBL/GenBank/DDBJ databases">
        <title>Draft genome sequence of Pseudonocardiaceae bacterium SL3-2-4.</title>
        <authorList>
            <person name="Ningsih F."/>
            <person name="Yokota A."/>
            <person name="Sakai Y."/>
            <person name="Nanatani K."/>
            <person name="Yabe S."/>
            <person name="Oetari A."/>
            <person name="Sjamsuridzal W."/>
        </authorList>
    </citation>
    <scope>NUCLEOTIDE SEQUENCE [LARGE SCALE GENOMIC DNA]</scope>
    <source>
        <strain evidence="4">SL3-2-4</strain>
    </source>
</reference>
<keyword evidence="4" id="KW-1185">Reference proteome</keyword>
<name>A0A4D4JGG6_9PSEU</name>
<keyword evidence="2" id="KW-0812">Transmembrane</keyword>
<feature type="transmembrane region" description="Helical" evidence="2">
    <location>
        <begin position="128"/>
        <end position="153"/>
    </location>
</feature>
<dbReference type="OrthoDB" id="3696421at2"/>
<feature type="region of interest" description="Disordered" evidence="1">
    <location>
        <begin position="66"/>
        <end position="108"/>
    </location>
</feature>
<dbReference type="InterPro" id="IPR053779">
    <property type="entry name" value="GlpR"/>
</dbReference>
<protein>
    <submittedName>
        <fullName evidence="3">Uncharacterized protein</fullName>
    </submittedName>
</protein>
<dbReference type="NCBIfam" id="NF045516">
    <property type="entry name" value="GlpR"/>
    <property type="match status" value="1"/>
</dbReference>
<evidence type="ECO:0000313" key="4">
    <source>
        <dbReference type="Proteomes" id="UP000298860"/>
    </source>
</evidence>
<comment type="caution">
    <text evidence="3">The sequence shown here is derived from an EMBL/GenBank/DDBJ whole genome shotgun (WGS) entry which is preliminary data.</text>
</comment>
<evidence type="ECO:0000256" key="2">
    <source>
        <dbReference type="SAM" id="Phobius"/>
    </source>
</evidence>
<gene>
    <name evidence="3" type="ORF">GTS_51390</name>
</gene>
<dbReference type="RefSeq" id="WP_137816438.1">
    <property type="nucleotide sequence ID" value="NZ_BJFL01000044.1"/>
</dbReference>
<keyword evidence="2" id="KW-0472">Membrane</keyword>
<sequence>MPSSLIIVALAVAWLMILVPMIARRRQEVAKTADSALAARVVRSGSTVSVAKEEFDVADTARAGTDRAGEHYRDQRRRARQPVDIEPPDDEEDDADYETRPYRPGRGGFDPRAAAAAARAKYAFRQRVVLFLLFTAVATALFAAFAMPVAWWAHGADDLLLVCYLTYLRRQVRIEEEIRQRRLARLAAARRRQAAEEQVDAVPAPVDEDGTVTRLTVAAPHRSRPDTPNLVVVEIDDEDPAFEELQSVREMPYRRAAGE</sequence>
<feature type="transmembrane region" description="Helical" evidence="2">
    <location>
        <begin position="6"/>
        <end position="23"/>
    </location>
</feature>
<dbReference type="Proteomes" id="UP000298860">
    <property type="component" value="Unassembled WGS sequence"/>
</dbReference>
<organism evidence="3 4">
    <name type="scientific">Gandjariella thermophila</name>
    <dbReference type="NCBI Taxonomy" id="1931992"/>
    <lineage>
        <taxon>Bacteria</taxon>
        <taxon>Bacillati</taxon>
        <taxon>Actinomycetota</taxon>
        <taxon>Actinomycetes</taxon>
        <taxon>Pseudonocardiales</taxon>
        <taxon>Pseudonocardiaceae</taxon>
        <taxon>Gandjariella</taxon>
    </lineage>
</organism>
<evidence type="ECO:0000313" key="3">
    <source>
        <dbReference type="EMBL" id="GDY33506.1"/>
    </source>
</evidence>
<proteinExistence type="predicted"/>
<feature type="compositionally biased region" description="Acidic residues" evidence="1">
    <location>
        <begin position="86"/>
        <end position="96"/>
    </location>
</feature>